<proteinExistence type="predicted"/>
<dbReference type="GO" id="GO:0008684">
    <property type="term" value="F:2-oxopent-4-enoate hydratase activity"/>
    <property type="evidence" value="ECO:0007669"/>
    <property type="project" value="TreeGrafter"/>
</dbReference>
<dbReference type="InterPro" id="IPR011234">
    <property type="entry name" value="Fumarylacetoacetase-like_C"/>
</dbReference>
<evidence type="ECO:0000256" key="1">
    <source>
        <dbReference type="ARBA" id="ARBA00023239"/>
    </source>
</evidence>
<dbReference type="PATRIC" id="fig|134601.6.peg.9"/>
<dbReference type="EMBL" id="CP012150">
    <property type="protein sequence ID" value="AKS30525.1"/>
    <property type="molecule type" value="Genomic_DNA"/>
</dbReference>
<accession>A0A0K0WZB0</accession>
<feature type="domain" description="Fumarylacetoacetase-like C-terminal" evidence="2">
    <location>
        <begin position="88"/>
        <end position="250"/>
    </location>
</feature>
<dbReference type="InterPro" id="IPR050772">
    <property type="entry name" value="Hydratase-Decarb/MhpD_sf"/>
</dbReference>
<dbReference type="Pfam" id="PF01557">
    <property type="entry name" value="FAA_hydrolase"/>
    <property type="match status" value="1"/>
</dbReference>
<evidence type="ECO:0000313" key="4">
    <source>
        <dbReference type="Proteomes" id="UP000062255"/>
    </source>
</evidence>
<dbReference type="Proteomes" id="UP000062255">
    <property type="component" value="Chromosome"/>
</dbReference>
<protein>
    <submittedName>
        <fullName evidence="3">4-oxalocrotonate decarboxylase</fullName>
    </submittedName>
</protein>
<organism evidence="3 4">
    <name type="scientific">Mycolicibacterium goodii</name>
    <name type="common">Mycobacterium goodii</name>
    <dbReference type="NCBI Taxonomy" id="134601"/>
    <lineage>
        <taxon>Bacteria</taxon>
        <taxon>Bacillati</taxon>
        <taxon>Actinomycetota</taxon>
        <taxon>Actinomycetes</taxon>
        <taxon>Mycobacteriales</taxon>
        <taxon>Mycobacteriaceae</taxon>
        <taxon>Mycolicibacterium</taxon>
    </lineage>
</organism>
<dbReference type="Gene3D" id="3.90.850.10">
    <property type="entry name" value="Fumarylacetoacetase-like, C-terminal domain"/>
    <property type="match status" value="1"/>
</dbReference>
<dbReference type="InterPro" id="IPR036663">
    <property type="entry name" value="Fumarylacetoacetase_C_sf"/>
</dbReference>
<dbReference type="SUPFAM" id="SSF56529">
    <property type="entry name" value="FAH"/>
    <property type="match status" value="1"/>
</dbReference>
<dbReference type="PANTHER" id="PTHR30143">
    <property type="entry name" value="ACID HYDRATASE"/>
    <property type="match status" value="1"/>
</dbReference>
<evidence type="ECO:0000313" key="3">
    <source>
        <dbReference type="EMBL" id="AKS30525.1"/>
    </source>
</evidence>
<dbReference type="RefSeq" id="WP_049742926.1">
    <property type="nucleotide sequence ID" value="NZ_CP012150.1"/>
</dbReference>
<gene>
    <name evidence="3" type="ORF">AFA91_00030</name>
</gene>
<dbReference type="KEGG" id="mgo:AFA91_00030"/>
<evidence type="ECO:0000259" key="2">
    <source>
        <dbReference type="Pfam" id="PF01557"/>
    </source>
</evidence>
<dbReference type="PANTHER" id="PTHR30143:SF0">
    <property type="entry name" value="2-KETO-4-PENTENOATE HYDRATASE"/>
    <property type="match status" value="1"/>
</dbReference>
<reference evidence="3 4" key="1">
    <citation type="submission" date="2015-07" db="EMBL/GenBank/DDBJ databases">
        <title>Complete genome sequence of Mycobacterium goodii X7B, a facultative thermophilic biodesulfurizing bacterium.</title>
        <authorList>
            <person name="Yu B."/>
            <person name="Li F."/>
            <person name="Xu P."/>
        </authorList>
    </citation>
    <scope>NUCLEOTIDE SEQUENCE [LARGE SCALE GENOMIC DNA]</scope>
    <source>
        <strain evidence="3 4">X7B</strain>
    </source>
</reference>
<dbReference type="STRING" id="134601.AFA91_00030"/>
<dbReference type="AlphaFoldDB" id="A0A0K0WZB0"/>
<dbReference type="OrthoDB" id="9792137at2"/>
<sequence length="256" mass="27464">MNETLDFDSLARRLDEAQMNRTDTSSLADDVDLDVDAAYAIQARLIGFREQRGEKIIGTKLGFTSKAKMAQMGVSEVIVGRLTDAMQICDGDDIDLNHFIHPKIEPEVAYRLGQDVGMGEEARDVAECVDAVATAVEIIDSRYRDFRFTYTDVVADNTSAAAFAVGAWQPLQHVDNRAVRLTVGNAEVVGSTSAILGDPARALRALGRVCRQRGIQLRAGDIILAGAATAALPLTADVARCEVAGLGDVTVKGVRA</sequence>
<dbReference type="GO" id="GO:0005737">
    <property type="term" value="C:cytoplasm"/>
    <property type="evidence" value="ECO:0007669"/>
    <property type="project" value="TreeGrafter"/>
</dbReference>
<keyword evidence="1" id="KW-0456">Lyase</keyword>
<name>A0A0K0WZB0_MYCGD</name>